<comment type="subcellular location">
    <subcellularLocation>
        <location evidence="1 8 9">Nucleus</location>
    </subcellularLocation>
</comment>
<keyword evidence="3 8" id="KW-0238">DNA-binding</keyword>
<feature type="region of interest" description="Disordered" evidence="11">
    <location>
        <begin position="1"/>
        <end position="58"/>
    </location>
</feature>
<keyword evidence="6 8" id="KW-0539">Nucleus</keyword>
<feature type="region of interest" description="Disordered" evidence="11">
    <location>
        <begin position="526"/>
        <end position="560"/>
    </location>
</feature>
<dbReference type="Pfam" id="PF02183">
    <property type="entry name" value="HALZ"/>
    <property type="match status" value="1"/>
</dbReference>
<dbReference type="Pfam" id="PF00046">
    <property type="entry name" value="Homeodomain"/>
    <property type="match status" value="1"/>
</dbReference>
<dbReference type="GO" id="GO:0045893">
    <property type="term" value="P:positive regulation of DNA-templated transcription"/>
    <property type="evidence" value="ECO:0007669"/>
    <property type="project" value="TreeGrafter"/>
</dbReference>
<dbReference type="FunFam" id="1.10.10.60:FF:000144">
    <property type="entry name" value="homeobox-leucine zipper protein ATHB-6-like"/>
    <property type="match status" value="1"/>
</dbReference>
<dbReference type="GO" id="GO:0000976">
    <property type="term" value="F:transcription cis-regulatory region binding"/>
    <property type="evidence" value="ECO:0007669"/>
    <property type="project" value="UniProtKB-ARBA"/>
</dbReference>
<evidence type="ECO:0000256" key="3">
    <source>
        <dbReference type="ARBA" id="ARBA00023125"/>
    </source>
</evidence>
<evidence type="ECO:0000256" key="10">
    <source>
        <dbReference type="SAM" id="Coils"/>
    </source>
</evidence>
<dbReference type="CDD" id="cd00086">
    <property type="entry name" value="homeodomain"/>
    <property type="match status" value="1"/>
</dbReference>
<keyword evidence="5" id="KW-0804">Transcription</keyword>
<dbReference type="SMART" id="SM00389">
    <property type="entry name" value="HOX"/>
    <property type="match status" value="1"/>
</dbReference>
<evidence type="ECO:0000256" key="7">
    <source>
        <dbReference type="ARBA" id="ARBA00025748"/>
    </source>
</evidence>
<evidence type="ECO:0000256" key="9">
    <source>
        <dbReference type="RuleBase" id="RU000682"/>
    </source>
</evidence>
<dbReference type="SUPFAM" id="SSF46689">
    <property type="entry name" value="Homeodomain-like"/>
    <property type="match status" value="1"/>
</dbReference>
<dbReference type="GO" id="GO:0000981">
    <property type="term" value="F:DNA-binding transcription factor activity, RNA polymerase II-specific"/>
    <property type="evidence" value="ECO:0007669"/>
    <property type="project" value="InterPro"/>
</dbReference>
<dbReference type="Gene3D" id="1.10.10.60">
    <property type="entry name" value="Homeodomain-like"/>
    <property type="match status" value="1"/>
</dbReference>
<protein>
    <recommendedName>
        <fullName evidence="12">Homeobox domain-containing protein</fullName>
    </recommendedName>
</protein>
<feature type="compositionally biased region" description="Basic and acidic residues" evidence="11">
    <location>
        <begin position="43"/>
        <end position="56"/>
    </location>
</feature>
<comment type="similarity">
    <text evidence="7">Belongs to the HD-ZIP homeobox family. Class I subfamily.</text>
</comment>
<reference evidence="13" key="1">
    <citation type="submission" date="2021-08" db="EMBL/GenBank/DDBJ databases">
        <title>WGS assembly of Ceratopteris richardii.</title>
        <authorList>
            <person name="Marchant D.B."/>
            <person name="Chen G."/>
            <person name="Jenkins J."/>
            <person name="Shu S."/>
            <person name="Leebens-Mack J."/>
            <person name="Grimwood J."/>
            <person name="Schmutz J."/>
            <person name="Soltis P."/>
            <person name="Soltis D."/>
            <person name="Chen Z.-H."/>
        </authorList>
    </citation>
    <scope>NUCLEOTIDE SEQUENCE</scope>
    <source>
        <strain evidence="13">Whitten #5841</strain>
        <tissue evidence="13">Leaf</tissue>
    </source>
</reference>
<accession>A0A8T2UAQ1</accession>
<evidence type="ECO:0000259" key="12">
    <source>
        <dbReference type="PROSITE" id="PS50071"/>
    </source>
</evidence>
<dbReference type="Proteomes" id="UP000825935">
    <property type="component" value="Chromosome 8"/>
</dbReference>
<evidence type="ECO:0000256" key="5">
    <source>
        <dbReference type="ARBA" id="ARBA00023163"/>
    </source>
</evidence>
<feature type="compositionally biased region" description="Polar residues" evidence="11">
    <location>
        <begin position="526"/>
        <end position="537"/>
    </location>
</feature>
<feature type="domain" description="Homeobox" evidence="12">
    <location>
        <begin position="286"/>
        <end position="341"/>
    </location>
</feature>
<dbReference type="InterPro" id="IPR009057">
    <property type="entry name" value="Homeodomain-like_sf"/>
</dbReference>
<feature type="compositionally biased region" description="Acidic residues" evidence="11">
    <location>
        <begin position="205"/>
        <end position="223"/>
    </location>
</feature>
<dbReference type="InterPro" id="IPR003106">
    <property type="entry name" value="Leu_zip_homeo"/>
</dbReference>
<dbReference type="PROSITE" id="PS50071">
    <property type="entry name" value="HOMEOBOX_2"/>
    <property type="match status" value="1"/>
</dbReference>
<dbReference type="GO" id="GO:0005634">
    <property type="term" value="C:nucleus"/>
    <property type="evidence" value="ECO:0007669"/>
    <property type="project" value="UniProtKB-SubCell"/>
</dbReference>
<feature type="compositionally biased region" description="Basic and acidic residues" evidence="11">
    <location>
        <begin position="1"/>
        <end position="14"/>
    </location>
</feature>
<feature type="region of interest" description="Disordered" evidence="11">
    <location>
        <begin position="201"/>
        <end position="227"/>
    </location>
</feature>
<dbReference type="InterPro" id="IPR045224">
    <property type="entry name" value="HDZip_class_I_plant"/>
</dbReference>
<dbReference type="InterPro" id="IPR017970">
    <property type="entry name" value="Homeobox_CS"/>
</dbReference>
<name>A0A8T2UAQ1_CERRI</name>
<evidence type="ECO:0000256" key="4">
    <source>
        <dbReference type="ARBA" id="ARBA00023155"/>
    </source>
</evidence>
<sequence>MAFDSRDQSLRDQNQRSTGRDNMVAESSEPSARLNAGVLTSRPIERHSVEFPDDYRTVGSATPSYGSYGGGGPSGAPVARAQILFSEIGSRISSLPVRELNHFQGIQVHPGNAISPTVAAFYLQGGIQQHCGGPLIDDSHQHEEMHCRSSHDYSGSPDPARASLAPLFANMHGRPSPYRIPSNLDTTAEGSRAGRKLKMVSVEPKDDDADEYMDEEDEEEASEQEARTHDIGIYGQEDRSIQYELPAVAKISGTGNYVDGTGEGMIGMPNMGLTEIPTGSSIMMIKKRRLTNEQVRSLELSFERESRLEPERKNELAQELGLQPRQVAVWFQNRRARSKTKQLERDFDLLKLQYDAIRSEKEKLEAQVAQLKGLLDAHIAANKNVGDADSNGDEGIGKEIDLQRMHTQRTEALEELKNEKVRTHGNISLSTDVTLENVGSTFNNEVKSSTSTHMFEDLGKSLKNRFTLEVKPSVQVPHLEQYQQIDESKEEQHNSHANLCPQTSLSLCSPHQLLLHRMVGMKVESNIPSTSEMNPPQETHHQSRYKSPYVKNNNEEDPKSDYMIYFNTPWNSNP</sequence>
<keyword evidence="10" id="KW-0175">Coiled coil</keyword>
<comment type="caution">
    <text evidence="13">The sequence shown here is derived from an EMBL/GenBank/DDBJ whole genome shotgun (WGS) entry which is preliminary data.</text>
</comment>
<keyword evidence="14" id="KW-1185">Reference proteome</keyword>
<dbReference type="InterPro" id="IPR001356">
    <property type="entry name" value="HD"/>
</dbReference>
<dbReference type="PANTHER" id="PTHR24326:SF606">
    <property type="entry name" value="HOMEOBOX-LEUCINE ZIPPER PROTEIN ATHB-54"/>
    <property type="match status" value="1"/>
</dbReference>
<keyword evidence="2" id="KW-0805">Transcription regulation</keyword>
<evidence type="ECO:0000313" key="14">
    <source>
        <dbReference type="Proteomes" id="UP000825935"/>
    </source>
</evidence>
<dbReference type="EMBL" id="CM035413">
    <property type="protein sequence ID" value="KAH7430863.1"/>
    <property type="molecule type" value="Genomic_DNA"/>
</dbReference>
<dbReference type="PANTHER" id="PTHR24326">
    <property type="entry name" value="HOMEOBOX-LEUCINE ZIPPER PROTEIN"/>
    <property type="match status" value="1"/>
</dbReference>
<feature type="coiled-coil region" evidence="10">
    <location>
        <begin position="333"/>
        <end position="381"/>
    </location>
</feature>
<dbReference type="PROSITE" id="PS00027">
    <property type="entry name" value="HOMEOBOX_1"/>
    <property type="match status" value="1"/>
</dbReference>
<gene>
    <name evidence="13" type="ORF">KP509_08G017800</name>
</gene>
<dbReference type="AlphaFoldDB" id="A0A8T2UAQ1"/>
<dbReference type="OrthoDB" id="6159439at2759"/>
<proteinExistence type="inferred from homology"/>
<keyword evidence="4 8" id="KW-0371">Homeobox</keyword>
<evidence type="ECO:0000256" key="2">
    <source>
        <dbReference type="ARBA" id="ARBA00023015"/>
    </source>
</evidence>
<evidence type="ECO:0000256" key="1">
    <source>
        <dbReference type="ARBA" id="ARBA00004123"/>
    </source>
</evidence>
<dbReference type="InterPro" id="IPR000047">
    <property type="entry name" value="HTH_motif"/>
</dbReference>
<organism evidence="13 14">
    <name type="scientific">Ceratopteris richardii</name>
    <name type="common">Triangle waterfern</name>
    <dbReference type="NCBI Taxonomy" id="49495"/>
    <lineage>
        <taxon>Eukaryota</taxon>
        <taxon>Viridiplantae</taxon>
        <taxon>Streptophyta</taxon>
        <taxon>Embryophyta</taxon>
        <taxon>Tracheophyta</taxon>
        <taxon>Polypodiopsida</taxon>
        <taxon>Polypodiidae</taxon>
        <taxon>Polypodiales</taxon>
        <taxon>Pteridineae</taxon>
        <taxon>Pteridaceae</taxon>
        <taxon>Parkerioideae</taxon>
        <taxon>Ceratopteris</taxon>
    </lineage>
</organism>
<evidence type="ECO:0000256" key="11">
    <source>
        <dbReference type="SAM" id="MobiDB-lite"/>
    </source>
</evidence>
<feature type="DNA-binding region" description="Homeobox" evidence="8">
    <location>
        <begin position="288"/>
        <end position="342"/>
    </location>
</feature>
<evidence type="ECO:0000256" key="8">
    <source>
        <dbReference type="PROSITE-ProRule" id="PRU00108"/>
    </source>
</evidence>
<evidence type="ECO:0000313" key="13">
    <source>
        <dbReference type="EMBL" id="KAH7430863.1"/>
    </source>
</evidence>
<dbReference type="PRINTS" id="PR00031">
    <property type="entry name" value="HTHREPRESSR"/>
</dbReference>
<evidence type="ECO:0000256" key="6">
    <source>
        <dbReference type="ARBA" id="ARBA00023242"/>
    </source>
</evidence>